<feature type="compositionally biased region" description="Basic and acidic residues" evidence="7">
    <location>
        <begin position="217"/>
        <end position="231"/>
    </location>
</feature>
<comment type="subcellular location">
    <subcellularLocation>
        <location evidence="1 6">Nucleus</location>
    </subcellularLocation>
</comment>
<dbReference type="Pfam" id="PF04844">
    <property type="entry name" value="Ovate"/>
    <property type="match status" value="1"/>
</dbReference>
<comment type="function">
    <text evidence="6">Transcriptional repressor that regulates multiple aspects of plant growth and development.</text>
</comment>
<accession>A0AAW1J287</accession>
<keyword evidence="5 6" id="KW-0539">Nucleus</keyword>
<sequence>MMKWGKKKKPSSSSTSTSSTSTNTLPAHLHLISHVLPRSWLSKFKQTTEKPVSKNNLNVMKKHNLEKSSPRVALSQRLRQSNYYKDEDGFWRLRFDEDNTGFSPKFALSKPSCVDCKTSAKQVATTTTAKKSRVVVKQGGGDNAKEEILQRTYDRIMAATEELHKELDDVDGFRKSVEKEVWRDLKDAKIRQIMSKNEQQQQQQQQQRRPQPQQQQEEQRKSFYVSREMKGRVRSPRTPLRTESCKIRAIEDIKRAKMIKKKAKEIEQVKYGSYAIVKRSCDPHHDFKESMVEMIMEKNIRRSEELEELLACYLTLNSEEYHDVIVKVFRQVWCDLQQQQQQQQSSYCM</sequence>
<evidence type="ECO:0000256" key="7">
    <source>
        <dbReference type="SAM" id="MobiDB-lite"/>
    </source>
</evidence>
<evidence type="ECO:0000256" key="6">
    <source>
        <dbReference type="RuleBase" id="RU367028"/>
    </source>
</evidence>
<dbReference type="InterPro" id="IPR006458">
    <property type="entry name" value="Ovate_C"/>
</dbReference>
<dbReference type="InterPro" id="IPR038933">
    <property type="entry name" value="Ovate"/>
</dbReference>
<reference evidence="9" key="1">
    <citation type="submission" date="2024-03" db="EMBL/GenBank/DDBJ databases">
        <title>WGS assembly of Saponaria officinalis var. Norfolk2.</title>
        <authorList>
            <person name="Jenkins J."/>
            <person name="Shu S."/>
            <person name="Grimwood J."/>
            <person name="Barry K."/>
            <person name="Goodstein D."/>
            <person name="Schmutz J."/>
            <person name="Leebens-Mack J."/>
            <person name="Osbourn A."/>
        </authorList>
    </citation>
    <scope>NUCLEOTIDE SEQUENCE [LARGE SCALE GENOMIC DNA]</scope>
    <source>
        <strain evidence="9">JIC</strain>
    </source>
</reference>
<dbReference type="PANTHER" id="PTHR33057:SF82">
    <property type="entry name" value="TRANSCRIPTION REPRESSOR OFP5"/>
    <property type="match status" value="1"/>
</dbReference>
<evidence type="ECO:0000256" key="1">
    <source>
        <dbReference type="ARBA" id="ARBA00004123"/>
    </source>
</evidence>
<evidence type="ECO:0000256" key="5">
    <source>
        <dbReference type="ARBA" id="ARBA00023242"/>
    </source>
</evidence>
<feature type="region of interest" description="Disordered" evidence="7">
    <location>
        <begin position="195"/>
        <end position="241"/>
    </location>
</feature>
<dbReference type="GO" id="GO:0005634">
    <property type="term" value="C:nucleus"/>
    <property type="evidence" value="ECO:0007669"/>
    <property type="project" value="UniProtKB-SubCell"/>
</dbReference>
<evidence type="ECO:0000256" key="3">
    <source>
        <dbReference type="ARBA" id="ARBA00023015"/>
    </source>
</evidence>
<dbReference type="PANTHER" id="PTHR33057">
    <property type="entry name" value="TRANSCRIPTION REPRESSOR OFP7-RELATED"/>
    <property type="match status" value="1"/>
</dbReference>
<comment type="caution">
    <text evidence="9">The sequence shown here is derived from an EMBL/GenBank/DDBJ whole genome shotgun (WGS) entry which is preliminary data.</text>
</comment>
<organism evidence="9 10">
    <name type="scientific">Saponaria officinalis</name>
    <name type="common">Common soapwort</name>
    <name type="synonym">Lychnis saponaria</name>
    <dbReference type="NCBI Taxonomy" id="3572"/>
    <lineage>
        <taxon>Eukaryota</taxon>
        <taxon>Viridiplantae</taxon>
        <taxon>Streptophyta</taxon>
        <taxon>Embryophyta</taxon>
        <taxon>Tracheophyta</taxon>
        <taxon>Spermatophyta</taxon>
        <taxon>Magnoliopsida</taxon>
        <taxon>eudicotyledons</taxon>
        <taxon>Gunneridae</taxon>
        <taxon>Pentapetalae</taxon>
        <taxon>Caryophyllales</taxon>
        <taxon>Caryophyllaceae</taxon>
        <taxon>Caryophylleae</taxon>
        <taxon>Saponaria</taxon>
    </lineage>
</organism>
<dbReference type="EMBL" id="JBDFQZ010000008">
    <property type="protein sequence ID" value="KAK9696868.1"/>
    <property type="molecule type" value="Genomic_DNA"/>
</dbReference>
<evidence type="ECO:0000256" key="4">
    <source>
        <dbReference type="ARBA" id="ARBA00023163"/>
    </source>
</evidence>
<keyword evidence="10" id="KW-1185">Reference proteome</keyword>
<dbReference type="Proteomes" id="UP001443914">
    <property type="component" value="Unassembled WGS sequence"/>
</dbReference>
<feature type="domain" description="OVATE" evidence="8">
    <location>
        <begin position="276"/>
        <end position="335"/>
    </location>
</feature>
<dbReference type="AlphaFoldDB" id="A0AAW1J287"/>
<proteinExistence type="predicted"/>
<feature type="region of interest" description="Disordered" evidence="7">
    <location>
        <begin position="1"/>
        <end position="25"/>
    </location>
</feature>
<keyword evidence="3 6" id="KW-0805">Transcription regulation</keyword>
<evidence type="ECO:0000313" key="10">
    <source>
        <dbReference type="Proteomes" id="UP001443914"/>
    </source>
</evidence>
<evidence type="ECO:0000313" key="9">
    <source>
        <dbReference type="EMBL" id="KAK9696868.1"/>
    </source>
</evidence>
<feature type="compositionally biased region" description="Basic residues" evidence="7">
    <location>
        <begin position="1"/>
        <end position="10"/>
    </location>
</feature>
<dbReference type="GO" id="GO:0045892">
    <property type="term" value="P:negative regulation of DNA-templated transcription"/>
    <property type="evidence" value="ECO:0007669"/>
    <property type="project" value="UniProtKB-UniRule"/>
</dbReference>
<evidence type="ECO:0000259" key="8">
    <source>
        <dbReference type="PROSITE" id="PS51754"/>
    </source>
</evidence>
<dbReference type="NCBIfam" id="TIGR01568">
    <property type="entry name" value="A_thal_3678"/>
    <property type="match status" value="1"/>
</dbReference>
<keyword evidence="4 6" id="KW-0804">Transcription</keyword>
<evidence type="ECO:0000256" key="2">
    <source>
        <dbReference type="ARBA" id="ARBA00022491"/>
    </source>
</evidence>
<dbReference type="PROSITE" id="PS51754">
    <property type="entry name" value="OVATE"/>
    <property type="match status" value="1"/>
</dbReference>
<keyword evidence="2 6" id="KW-0678">Repressor</keyword>
<feature type="compositionally biased region" description="Low complexity" evidence="7">
    <location>
        <begin position="198"/>
        <end position="216"/>
    </location>
</feature>
<feature type="compositionally biased region" description="Low complexity" evidence="7">
    <location>
        <begin position="11"/>
        <end position="22"/>
    </location>
</feature>
<gene>
    <name evidence="9" type="ORF">RND81_08G002400</name>
</gene>
<protein>
    <recommendedName>
        <fullName evidence="6">Transcription repressor</fullName>
    </recommendedName>
    <alternativeName>
        <fullName evidence="6">Ovate family protein</fullName>
    </alternativeName>
</protein>
<name>A0AAW1J287_SAPOF</name>